<protein>
    <submittedName>
        <fullName evidence="1">Uncharacterized protein</fullName>
    </submittedName>
</protein>
<dbReference type="RefSeq" id="WP_351961952.1">
    <property type="nucleotide sequence ID" value="NZ_JBEOZM010000034.1"/>
</dbReference>
<sequence length="64" mass="7141">MTELARVALIRRLDGIFMDRSLLLRPGSSTDLDPAPLLRPAEEFDRLGDLAQAERARGLHASLR</sequence>
<gene>
    <name evidence="1" type="ORF">ABT211_41525</name>
</gene>
<name>A0ABV1TUJ0_9ACTN</name>
<reference evidence="1 2" key="1">
    <citation type="submission" date="2024-06" db="EMBL/GenBank/DDBJ databases">
        <title>The Natural Products Discovery Center: Release of the First 8490 Sequenced Strains for Exploring Actinobacteria Biosynthetic Diversity.</title>
        <authorList>
            <person name="Kalkreuter E."/>
            <person name="Kautsar S.A."/>
            <person name="Yang D."/>
            <person name="Bader C.D."/>
            <person name="Teijaro C.N."/>
            <person name="Fluegel L."/>
            <person name="Davis C.M."/>
            <person name="Simpson J.R."/>
            <person name="Lauterbach L."/>
            <person name="Steele A.D."/>
            <person name="Gui C."/>
            <person name="Meng S."/>
            <person name="Li G."/>
            <person name="Viehrig K."/>
            <person name="Ye F."/>
            <person name="Su P."/>
            <person name="Kiefer A.F."/>
            <person name="Nichols A."/>
            <person name="Cepeda A.J."/>
            <person name="Yan W."/>
            <person name="Fan B."/>
            <person name="Jiang Y."/>
            <person name="Adhikari A."/>
            <person name="Zheng C.-J."/>
            <person name="Schuster L."/>
            <person name="Cowan T.M."/>
            <person name="Smanski M.J."/>
            <person name="Chevrette M.G."/>
            <person name="De Carvalho L.P.S."/>
            <person name="Shen B."/>
        </authorList>
    </citation>
    <scope>NUCLEOTIDE SEQUENCE [LARGE SCALE GENOMIC DNA]</scope>
    <source>
        <strain evidence="1 2">NPDC001694</strain>
    </source>
</reference>
<keyword evidence="2" id="KW-1185">Reference proteome</keyword>
<evidence type="ECO:0000313" key="2">
    <source>
        <dbReference type="Proteomes" id="UP001490365"/>
    </source>
</evidence>
<comment type="caution">
    <text evidence="1">The sequence shown here is derived from an EMBL/GenBank/DDBJ whole genome shotgun (WGS) entry which is preliminary data.</text>
</comment>
<dbReference type="EMBL" id="JBEOZM010000034">
    <property type="protein sequence ID" value="MER6273697.1"/>
    <property type="molecule type" value="Genomic_DNA"/>
</dbReference>
<evidence type="ECO:0000313" key="1">
    <source>
        <dbReference type="EMBL" id="MER6273697.1"/>
    </source>
</evidence>
<dbReference type="Proteomes" id="UP001490365">
    <property type="component" value="Unassembled WGS sequence"/>
</dbReference>
<accession>A0ABV1TUJ0</accession>
<organism evidence="1 2">
    <name type="scientific">Streptomyces sp. 900105755</name>
    <dbReference type="NCBI Taxonomy" id="3154389"/>
    <lineage>
        <taxon>Bacteria</taxon>
        <taxon>Bacillati</taxon>
        <taxon>Actinomycetota</taxon>
        <taxon>Actinomycetes</taxon>
        <taxon>Kitasatosporales</taxon>
        <taxon>Streptomycetaceae</taxon>
        <taxon>Streptomyces</taxon>
    </lineage>
</organism>
<proteinExistence type="predicted"/>